<dbReference type="Proteomes" id="UP000196386">
    <property type="component" value="Unassembled WGS sequence"/>
</dbReference>
<gene>
    <name evidence="1" type="ORF">B5F11_04375</name>
</gene>
<evidence type="ECO:0000313" key="1">
    <source>
        <dbReference type="EMBL" id="OUP70686.1"/>
    </source>
</evidence>
<dbReference type="AlphaFoldDB" id="A0A1Y4N514"/>
<dbReference type="RefSeq" id="WP_087299886.1">
    <property type="nucleotide sequence ID" value="NZ_NFKP01000003.1"/>
</dbReference>
<name>A0A1Y4N514_9FIRM</name>
<accession>A0A1Y4N514</accession>
<dbReference type="EMBL" id="NFKP01000003">
    <property type="protein sequence ID" value="OUP70686.1"/>
    <property type="molecule type" value="Genomic_DNA"/>
</dbReference>
<protein>
    <submittedName>
        <fullName evidence="1">Uncharacterized protein</fullName>
    </submittedName>
</protein>
<evidence type="ECO:0000313" key="2">
    <source>
        <dbReference type="Proteomes" id="UP000196386"/>
    </source>
</evidence>
<sequence>MGAVKSLKLIFDGIAYAIKDKRARNKDLNFRREALFNESFMIASLRNQIEEVLDGMRNSDREIDSVVIKVTDEAIQYMTAVVEPMDCRLIPCATPGVYLLEQEELVL</sequence>
<organism evidence="1 2">
    <name type="scientific">Anaerotruncus colihominis</name>
    <dbReference type="NCBI Taxonomy" id="169435"/>
    <lineage>
        <taxon>Bacteria</taxon>
        <taxon>Bacillati</taxon>
        <taxon>Bacillota</taxon>
        <taxon>Clostridia</taxon>
        <taxon>Eubacteriales</taxon>
        <taxon>Oscillospiraceae</taxon>
        <taxon>Anaerotruncus</taxon>
    </lineage>
</organism>
<proteinExistence type="predicted"/>
<comment type="caution">
    <text evidence="1">The sequence shown here is derived from an EMBL/GenBank/DDBJ whole genome shotgun (WGS) entry which is preliminary data.</text>
</comment>
<reference evidence="2" key="1">
    <citation type="submission" date="2017-04" db="EMBL/GenBank/DDBJ databases">
        <title>Function of individual gut microbiota members based on whole genome sequencing of pure cultures obtained from chicken caecum.</title>
        <authorList>
            <person name="Medvecky M."/>
            <person name="Cejkova D."/>
            <person name="Polansky O."/>
            <person name="Karasova D."/>
            <person name="Kubasova T."/>
            <person name="Cizek A."/>
            <person name="Rychlik I."/>
        </authorList>
    </citation>
    <scope>NUCLEOTIDE SEQUENCE [LARGE SCALE GENOMIC DNA]</scope>
    <source>
        <strain evidence="2">An175</strain>
    </source>
</reference>